<accession>A0A543CTY2</accession>
<dbReference type="AlphaFoldDB" id="A0A543CTY2"/>
<proteinExistence type="predicted"/>
<dbReference type="OrthoDB" id="4222642at2"/>
<sequence length="104" mass="11483">MADIDGSDIYVGEGLGAAGTWLNGRAGEISEDLEALKNKLAPLQDSWNHSQAATYYQDMQQEWNIAAEGLFGPTGILGEIAQAMHVNWGNYTDAEWSNIKTWRH</sequence>
<gene>
    <name evidence="1" type="ORF">FB559_6212</name>
</gene>
<dbReference type="RefSeq" id="WP_141960091.1">
    <property type="nucleotide sequence ID" value="NZ_VFOZ01000001.1"/>
</dbReference>
<protein>
    <recommendedName>
        <fullName evidence="3">WXG100 family type VII secretion target</fullName>
    </recommendedName>
</protein>
<dbReference type="InterPro" id="IPR010310">
    <property type="entry name" value="T7SS_ESAT-6-like"/>
</dbReference>
<dbReference type="Gene3D" id="1.10.287.1060">
    <property type="entry name" value="ESAT-6-like"/>
    <property type="match status" value="1"/>
</dbReference>
<dbReference type="InterPro" id="IPR036689">
    <property type="entry name" value="ESAT-6-like_sf"/>
</dbReference>
<dbReference type="Proteomes" id="UP000316096">
    <property type="component" value="Unassembled WGS sequence"/>
</dbReference>
<dbReference type="Pfam" id="PF06013">
    <property type="entry name" value="WXG100"/>
    <property type="match status" value="1"/>
</dbReference>
<name>A0A543CTY2_9ACTN</name>
<evidence type="ECO:0000313" key="1">
    <source>
        <dbReference type="EMBL" id="TQM00499.1"/>
    </source>
</evidence>
<evidence type="ECO:0000313" key="2">
    <source>
        <dbReference type="Proteomes" id="UP000316096"/>
    </source>
</evidence>
<keyword evidence="2" id="KW-1185">Reference proteome</keyword>
<organism evidence="1 2">
    <name type="scientific">Actinoallomurus bryophytorum</name>
    <dbReference type="NCBI Taxonomy" id="1490222"/>
    <lineage>
        <taxon>Bacteria</taxon>
        <taxon>Bacillati</taxon>
        <taxon>Actinomycetota</taxon>
        <taxon>Actinomycetes</taxon>
        <taxon>Streptosporangiales</taxon>
        <taxon>Thermomonosporaceae</taxon>
        <taxon>Actinoallomurus</taxon>
    </lineage>
</organism>
<reference evidence="1 2" key="1">
    <citation type="submission" date="2019-06" db="EMBL/GenBank/DDBJ databases">
        <title>Sequencing the genomes of 1000 actinobacteria strains.</title>
        <authorList>
            <person name="Klenk H.-P."/>
        </authorList>
    </citation>
    <scope>NUCLEOTIDE SEQUENCE [LARGE SCALE GENOMIC DNA]</scope>
    <source>
        <strain evidence="1 2">DSM 102200</strain>
    </source>
</reference>
<evidence type="ECO:0008006" key="3">
    <source>
        <dbReference type="Google" id="ProtNLM"/>
    </source>
</evidence>
<comment type="caution">
    <text evidence="1">The sequence shown here is derived from an EMBL/GenBank/DDBJ whole genome shotgun (WGS) entry which is preliminary data.</text>
</comment>
<dbReference type="SUPFAM" id="SSF140453">
    <property type="entry name" value="EsxAB dimer-like"/>
    <property type="match status" value="1"/>
</dbReference>
<dbReference type="EMBL" id="VFOZ01000001">
    <property type="protein sequence ID" value="TQM00499.1"/>
    <property type="molecule type" value="Genomic_DNA"/>
</dbReference>